<dbReference type="EMBL" id="JBHUFD010000018">
    <property type="protein sequence ID" value="MFD1874675.1"/>
    <property type="molecule type" value="Genomic_DNA"/>
</dbReference>
<feature type="transmembrane region" description="Helical" evidence="1">
    <location>
        <begin position="18"/>
        <end position="36"/>
    </location>
</feature>
<feature type="transmembrane region" description="Helical" evidence="1">
    <location>
        <begin position="48"/>
        <end position="67"/>
    </location>
</feature>
<proteinExistence type="predicted"/>
<evidence type="ECO:0000313" key="3">
    <source>
        <dbReference type="Proteomes" id="UP001597197"/>
    </source>
</evidence>
<evidence type="ECO:0008006" key="4">
    <source>
        <dbReference type="Google" id="ProtNLM"/>
    </source>
</evidence>
<reference evidence="3" key="1">
    <citation type="journal article" date="2019" name="Int. J. Syst. Evol. Microbiol.">
        <title>The Global Catalogue of Microorganisms (GCM) 10K type strain sequencing project: providing services to taxonomists for standard genome sequencing and annotation.</title>
        <authorList>
            <consortium name="The Broad Institute Genomics Platform"/>
            <consortium name="The Broad Institute Genome Sequencing Center for Infectious Disease"/>
            <person name="Wu L."/>
            <person name="Ma J."/>
        </authorList>
    </citation>
    <scope>NUCLEOTIDE SEQUENCE [LARGE SCALE GENOMIC DNA]</scope>
    <source>
        <strain evidence="3">CGMCC 1.15795</strain>
    </source>
</reference>
<dbReference type="RefSeq" id="WP_382316683.1">
    <property type="nucleotide sequence ID" value="NZ_JBHUFD010000018.1"/>
</dbReference>
<protein>
    <recommendedName>
        <fullName evidence="4">PH domain-containing protein</fullName>
    </recommendedName>
</protein>
<comment type="caution">
    <text evidence="2">The sequence shown here is derived from an EMBL/GenBank/DDBJ whole genome shotgun (WGS) entry which is preliminary data.</text>
</comment>
<keyword evidence="1" id="KW-0472">Membrane</keyword>
<sequence length="171" mass="19508">MPTGTTRIRLRPANSSRLSFGVQVSLVLFAIAYASLMLRNAPDGHEYYWLHYVFLTICALYLGFILVHNAPVFGTQSYFEFAPGYLVHKAGLFRAKQVFAAENMSQLELLSRQLRVRLKDGDIHVLNMREVRGTRRRAMLRGQLEAFAQRYGVQLREDVPATTPTHKPRPA</sequence>
<accession>A0ABW4R097</accession>
<organism evidence="2 3">
    <name type="scientific">Hymenobacter bucti</name>
    <dbReference type="NCBI Taxonomy" id="1844114"/>
    <lineage>
        <taxon>Bacteria</taxon>
        <taxon>Pseudomonadati</taxon>
        <taxon>Bacteroidota</taxon>
        <taxon>Cytophagia</taxon>
        <taxon>Cytophagales</taxon>
        <taxon>Hymenobacteraceae</taxon>
        <taxon>Hymenobacter</taxon>
    </lineage>
</organism>
<keyword evidence="1" id="KW-0812">Transmembrane</keyword>
<evidence type="ECO:0000256" key="1">
    <source>
        <dbReference type="SAM" id="Phobius"/>
    </source>
</evidence>
<dbReference type="Proteomes" id="UP001597197">
    <property type="component" value="Unassembled WGS sequence"/>
</dbReference>
<keyword evidence="1" id="KW-1133">Transmembrane helix</keyword>
<keyword evidence="3" id="KW-1185">Reference proteome</keyword>
<name>A0ABW4R097_9BACT</name>
<evidence type="ECO:0000313" key="2">
    <source>
        <dbReference type="EMBL" id="MFD1874675.1"/>
    </source>
</evidence>
<gene>
    <name evidence="2" type="ORF">ACFSDX_19715</name>
</gene>